<protein>
    <submittedName>
        <fullName evidence="3">Uncharacterized protein</fullName>
    </submittedName>
</protein>
<gene>
    <name evidence="3" type="ORF">LPB138_12785</name>
</gene>
<feature type="signal peptide" evidence="2">
    <location>
        <begin position="1"/>
        <end position="23"/>
    </location>
</feature>
<dbReference type="OrthoDB" id="1137595at2"/>
<evidence type="ECO:0000256" key="2">
    <source>
        <dbReference type="SAM" id="SignalP"/>
    </source>
</evidence>
<feature type="chain" id="PRO_5009111046" evidence="2">
    <location>
        <begin position="24"/>
        <end position="344"/>
    </location>
</feature>
<dbReference type="Proteomes" id="UP000176050">
    <property type="component" value="Chromosome"/>
</dbReference>
<reference evidence="3 4" key="1">
    <citation type="submission" date="2016-10" db="EMBL/GenBank/DDBJ databases">
        <title>Lutibacter sp. LPB0138, isolated from marine gastropod.</title>
        <authorList>
            <person name="Kim E."/>
            <person name="Yi H."/>
        </authorList>
    </citation>
    <scope>NUCLEOTIDE SEQUENCE [LARGE SCALE GENOMIC DNA]</scope>
    <source>
        <strain evidence="3 4">LPB0138</strain>
    </source>
</reference>
<dbReference type="KEGG" id="lul:LPB138_12785"/>
<accession>A0A1D8PAF9</accession>
<proteinExistence type="predicted"/>
<evidence type="ECO:0000313" key="4">
    <source>
        <dbReference type="Proteomes" id="UP000176050"/>
    </source>
</evidence>
<dbReference type="AlphaFoldDB" id="A0A1D8PAF9"/>
<dbReference type="RefSeq" id="WP_070237661.1">
    <property type="nucleotide sequence ID" value="NZ_CP017478.1"/>
</dbReference>
<evidence type="ECO:0000313" key="3">
    <source>
        <dbReference type="EMBL" id="AOW21501.1"/>
    </source>
</evidence>
<feature type="coiled-coil region" evidence="1">
    <location>
        <begin position="287"/>
        <end position="335"/>
    </location>
</feature>
<name>A0A1D8PAF9_9FLAO</name>
<dbReference type="EMBL" id="CP017478">
    <property type="protein sequence ID" value="AOW21501.1"/>
    <property type="molecule type" value="Genomic_DNA"/>
</dbReference>
<organism evidence="3 4">
    <name type="scientific">Urechidicola croceus</name>
    <dbReference type="NCBI Taxonomy" id="1850246"/>
    <lineage>
        <taxon>Bacteria</taxon>
        <taxon>Pseudomonadati</taxon>
        <taxon>Bacteroidota</taxon>
        <taxon>Flavobacteriia</taxon>
        <taxon>Flavobacteriales</taxon>
        <taxon>Flavobacteriaceae</taxon>
        <taxon>Urechidicola</taxon>
    </lineage>
</organism>
<keyword evidence="1" id="KW-0175">Coiled coil</keyword>
<evidence type="ECO:0000256" key="1">
    <source>
        <dbReference type="SAM" id="Coils"/>
    </source>
</evidence>
<sequence>MKILKNTFTILFLLVTFSMSSQGFNSAVEYMNFVSAEQQQITKNMWKYTKAIAHSKSDRNIRVKRNTLIKTVERAILKIKNAKGYDGDEYKNQVLEHLNLNKNLLNQDYAKIIDMKEVAEQSYDAMEAYMMARELADQKMSDAQDEFEKNFYAYAEKHNIEITEGETDLGKKMKISNEVFEHYNKMYLIFFKVNINEIYLWEAIEKQDISAIQQNANSLSETAKEGLEILKTVELYKNDQSLLASTKAIFDFFIDEAENKVPKITDFLILNEDFESIKTTLDKTPERKRTKEQINNYNKKVKEINNAVKAYNKTNAELNTKRQKAFDNLNNTNDNFLSKHIPKD</sequence>
<keyword evidence="4" id="KW-1185">Reference proteome</keyword>
<dbReference type="STRING" id="1850246.LPB138_12785"/>
<keyword evidence="2" id="KW-0732">Signal</keyword>